<dbReference type="AlphaFoldDB" id="A0A074KFA8"/>
<keyword evidence="6" id="KW-0479">Metal-binding</keyword>
<evidence type="ECO:0000256" key="7">
    <source>
        <dbReference type="ARBA" id="ARBA00022763"/>
    </source>
</evidence>
<dbReference type="GO" id="GO:0046872">
    <property type="term" value="F:metal ion binding"/>
    <property type="evidence" value="ECO:0007669"/>
    <property type="project" value="UniProtKB-KW"/>
</dbReference>
<organism evidence="13 14">
    <name type="scientific">Thioclava indica</name>
    <dbReference type="NCBI Taxonomy" id="1353528"/>
    <lineage>
        <taxon>Bacteria</taxon>
        <taxon>Pseudomonadati</taxon>
        <taxon>Pseudomonadota</taxon>
        <taxon>Alphaproteobacteria</taxon>
        <taxon>Rhodobacterales</taxon>
        <taxon>Paracoccaceae</taxon>
        <taxon>Thioclava</taxon>
    </lineage>
</organism>
<dbReference type="SMART" id="SM00987">
    <property type="entry name" value="UreE_C"/>
    <property type="match status" value="1"/>
</dbReference>
<sequence>METHAPPELDYYAALAALEWQLEMGVDTAIGDDPVDCYALPEKRVEAKPDTPESTAAGANLPPVAEIAQAVGPDPLAHARDLAGKAESIEALRAALDDYDLCDLKKGARNTVFADGAPRARVMIVGEAPGREEDQKGRPFVGQAGQLLDRMFAAIGLSRDAPDALAGLYITNVLPWRPPGNRDPHPDEIAQMLPFLTRHVDLADPDLVVLMGNGACMAGLGKRGVTRLRGTWAEAFGRPVLPMLHPAYLLRNPAAKREAWADLLSIRARLDQQG</sequence>
<evidence type="ECO:0000256" key="6">
    <source>
        <dbReference type="ARBA" id="ARBA00022723"/>
    </source>
</evidence>
<dbReference type="Proteomes" id="UP000027471">
    <property type="component" value="Unassembled WGS sequence"/>
</dbReference>
<keyword evidence="7" id="KW-0227">DNA damage</keyword>
<dbReference type="eggNOG" id="COG1573">
    <property type="taxonomic scope" value="Bacteria"/>
</dbReference>
<evidence type="ECO:0000313" key="13">
    <source>
        <dbReference type="EMBL" id="KEO60227.1"/>
    </source>
</evidence>
<evidence type="ECO:0000259" key="12">
    <source>
        <dbReference type="SMART" id="SM00986"/>
    </source>
</evidence>
<proteinExistence type="inferred from homology"/>
<dbReference type="Pfam" id="PF03167">
    <property type="entry name" value="UDG"/>
    <property type="match status" value="1"/>
</dbReference>
<comment type="caution">
    <text evidence="13">The sequence shown here is derived from an EMBL/GenBank/DDBJ whole genome shotgun (WGS) entry which is preliminary data.</text>
</comment>
<dbReference type="GO" id="GO:0006281">
    <property type="term" value="P:DNA repair"/>
    <property type="evidence" value="ECO:0007669"/>
    <property type="project" value="UniProtKB-KW"/>
</dbReference>
<evidence type="ECO:0000256" key="10">
    <source>
        <dbReference type="ARBA" id="ARBA00023014"/>
    </source>
</evidence>
<evidence type="ECO:0000256" key="1">
    <source>
        <dbReference type="ARBA" id="ARBA00001400"/>
    </source>
</evidence>
<accession>A0A074KFA8</accession>
<keyword evidence="8" id="KW-0378">Hydrolase</keyword>
<evidence type="ECO:0000313" key="14">
    <source>
        <dbReference type="Proteomes" id="UP000027471"/>
    </source>
</evidence>
<gene>
    <name evidence="13" type="ORF">DT23_14030</name>
</gene>
<evidence type="ECO:0000256" key="8">
    <source>
        <dbReference type="ARBA" id="ARBA00022801"/>
    </source>
</evidence>
<protein>
    <recommendedName>
        <fullName evidence="4">Type-4 uracil-DNA glycosylase</fullName>
        <ecNumber evidence="3">3.2.2.27</ecNumber>
    </recommendedName>
</protein>
<keyword evidence="11" id="KW-0234">DNA repair</keyword>
<evidence type="ECO:0000256" key="3">
    <source>
        <dbReference type="ARBA" id="ARBA00012030"/>
    </source>
</evidence>
<dbReference type="EC" id="3.2.2.27" evidence="3"/>
<keyword evidence="10" id="KW-0411">Iron-sulfur</keyword>
<dbReference type="CDD" id="cd10030">
    <property type="entry name" value="UDG-F4_TTUDGA_SPO1dp_like"/>
    <property type="match status" value="1"/>
</dbReference>
<dbReference type="Gene3D" id="3.40.470.10">
    <property type="entry name" value="Uracil-DNA glycosylase-like domain"/>
    <property type="match status" value="1"/>
</dbReference>
<dbReference type="PANTHER" id="PTHR33693">
    <property type="entry name" value="TYPE-5 URACIL-DNA GLYCOSYLASE"/>
    <property type="match status" value="1"/>
</dbReference>
<reference evidence="13 14" key="1">
    <citation type="journal article" date="2015" name="Antonie Van Leeuwenhoek">
        <title>Thioclava indica sp. nov., isolated from surface seawater of the Indian Ocean.</title>
        <authorList>
            <person name="Liu Y."/>
            <person name="Lai Q."/>
            <person name="Du J."/>
            <person name="Xu H."/>
            <person name="Jiang L."/>
            <person name="Shao Z."/>
        </authorList>
    </citation>
    <scope>NUCLEOTIDE SEQUENCE [LARGE SCALE GENOMIC DNA]</scope>
    <source>
        <strain evidence="13 14">DT23-4</strain>
    </source>
</reference>
<evidence type="ECO:0000256" key="4">
    <source>
        <dbReference type="ARBA" id="ARBA00019403"/>
    </source>
</evidence>
<evidence type="ECO:0000256" key="5">
    <source>
        <dbReference type="ARBA" id="ARBA00022485"/>
    </source>
</evidence>
<keyword evidence="14" id="KW-1185">Reference proteome</keyword>
<dbReference type="InterPro" id="IPR051536">
    <property type="entry name" value="UDG_Type-4/5"/>
</dbReference>
<dbReference type="NCBIfam" id="TIGR00758">
    <property type="entry name" value="UDG_fam4"/>
    <property type="match status" value="1"/>
</dbReference>
<dbReference type="PANTHER" id="PTHR33693:SF1">
    <property type="entry name" value="TYPE-4 URACIL-DNA GLYCOSYLASE"/>
    <property type="match status" value="1"/>
</dbReference>
<dbReference type="EMBL" id="AUNB01000021">
    <property type="protein sequence ID" value="KEO60227.1"/>
    <property type="molecule type" value="Genomic_DNA"/>
</dbReference>
<comment type="catalytic activity">
    <reaction evidence="1">
        <text>Hydrolyzes single-stranded DNA or mismatched double-stranded DNA and polynucleotides, releasing free uracil.</text>
        <dbReference type="EC" id="3.2.2.27"/>
    </reaction>
</comment>
<dbReference type="InterPro" id="IPR005273">
    <property type="entry name" value="Ura-DNA_glyco_family4"/>
</dbReference>
<evidence type="ECO:0000256" key="11">
    <source>
        <dbReference type="ARBA" id="ARBA00023204"/>
    </source>
</evidence>
<keyword evidence="9" id="KW-0408">Iron</keyword>
<keyword evidence="5" id="KW-0004">4Fe-4S</keyword>
<name>A0A074KFA8_9RHOB</name>
<dbReference type="SMART" id="SM00986">
    <property type="entry name" value="UDG"/>
    <property type="match status" value="1"/>
</dbReference>
<dbReference type="GO" id="GO:0004844">
    <property type="term" value="F:uracil DNA N-glycosylase activity"/>
    <property type="evidence" value="ECO:0007669"/>
    <property type="project" value="UniProtKB-EC"/>
</dbReference>
<comment type="similarity">
    <text evidence="2">Belongs to the uracil-DNA glycosylase (UDG) superfamily. Type 4 (UDGa) family.</text>
</comment>
<dbReference type="SUPFAM" id="SSF52141">
    <property type="entry name" value="Uracil-DNA glycosylase-like"/>
    <property type="match status" value="1"/>
</dbReference>
<evidence type="ECO:0000256" key="9">
    <source>
        <dbReference type="ARBA" id="ARBA00023004"/>
    </source>
</evidence>
<evidence type="ECO:0000256" key="2">
    <source>
        <dbReference type="ARBA" id="ARBA00006521"/>
    </source>
</evidence>
<dbReference type="OrthoDB" id="5290748at2"/>
<dbReference type="GO" id="GO:0051539">
    <property type="term" value="F:4 iron, 4 sulfur cluster binding"/>
    <property type="evidence" value="ECO:0007669"/>
    <property type="project" value="UniProtKB-KW"/>
</dbReference>
<dbReference type="InterPro" id="IPR036895">
    <property type="entry name" value="Uracil-DNA_glycosylase-like_sf"/>
</dbReference>
<dbReference type="STRING" id="1353528.DT23_14030"/>
<dbReference type="RefSeq" id="WP_038130337.1">
    <property type="nucleotide sequence ID" value="NZ_AUNB01000021.1"/>
</dbReference>
<dbReference type="InterPro" id="IPR005122">
    <property type="entry name" value="Uracil-DNA_glycosylase-like"/>
</dbReference>
<feature type="domain" description="Uracil-DNA glycosylase-like" evidence="12">
    <location>
        <begin position="113"/>
        <end position="264"/>
    </location>
</feature>